<sequence length="123" mass="14217">MLKRGKTLLPNKTWETWKKSGGDISLITDPRNKEQVRNRRKLAQRMTRFGKDTLFNLSILGSELIYNIGNNVYPFVTFLNLVEFNVCLHMVCAPLIEEMLKTMTSNDVVSEIYYDTGFDFGKS</sequence>
<dbReference type="WBParaSite" id="PSU_v2.g6619.t1">
    <property type="protein sequence ID" value="PSU_v2.g6619.t1"/>
    <property type="gene ID" value="PSU_v2.g6619"/>
</dbReference>
<evidence type="ECO:0000313" key="1">
    <source>
        <dbReference type="Proteomes" id="UP000887577"/>
    </source>
</evidence>
<keyword evidence="1" id="KW-1185">Reference proteome</keyword>
<accession>A0A914Z8P5</accession>
<organism evidence="1 2">
    <name type="scientific">Panagrolaimus superbus</name>
    <dbReference type="NCBI Taxonomy" id="310955"/>
    <lineage>
        <taxon>Eukaryota</taxon>
        <taxon>Metazoa</taxon>
        <taxon>Ecdysozoa</taxon>
        <taxon>Nematoda</taxon>
        <taxon>Chromadorea</taxon>
        <taxon>Rhabditida</taxon>
        <taxon>Tylenchina</taxon>
        <taxon>Panagrolaimomorpha</taxon>
        <taxon>Panagrolaimoidea</taxon>
        <taxon>Panagrolaimidae</taxon>
        <taxon>Panagrolaimus</taxon>
    </lineage>
</organism>
<evidence type="ECO:0000313" key="2">
    <source>
        <dbReference type="WBParaSite" id="PSU_v2.g6619.t1"/>
    </source>
</evidence>
<dbReference type="Proteomes" id="UP000887577">
    <property type="component" value="Unplaced"/>
</dbReference>
<protein>
    <submittedName>
        <fullName evidence="2">Uncharacterized protein</fullName>
    </submittedName>
</protein>
<reference evidence="2" key="1">
    <citation type="submission" date="2022-11" db="UniProtKB">
        <authorList>
            <consortium name="WormBaseParasite"/>
        </authorList>
    </citation>
    <scope>IDENTIFICATION</scope>
</reference>
<name>A0A914Z8P5_9BILA</name>
<proteinExistence type="predicted"/>
<dbReference type="AlphaFoldDB" id="A0A914Z8P5"/>